<organism evidence="2 3">
    <name type="scientific">Methylobacterium gnaphalii</name>
    <dbReference type="NCBI Taxonomy" id="1010610"/>
    <lineage>
        <taxon>Bacteria</taxon>
        <taxon>Pseudomonadati</taxon>
        <taxon>Pseudomonadota</taxon>
        <taxon>Alphaproteobacteria</taxon>
        <taxon>Hyphomicrobiales</taxon>
        <taxon>Methylobacteriaceae</taxon>
        <taxon>Methylobacterium</taxon>
    </lineage>
</organism>
<protein>
    <submittedName>
        <fullName evidence="2">Uncharacterized protein</fullName>
    </submittedName>
</protein>
<evidence type="ECO:0000313" key="3">
    <source>
        <dbReference type="Proteomes" id="UP000321750"/>
    </source>
</evidence>
<accession>A0A512JPB4</accession>
<comment type="caution">
    <text evidence="2">The sequence shown here is derived from an EMBL/GenBank/DDBJ whole genome shotgun (WGS) entry which is preliminary data.</text>
</comment>
<keyword evidence="3" id="KW-1185">Reference proteome</keyword>
<dbReference type="Proteomes" id="UP000321750">
    <property type="component" value="Unassembled WGS sequence"/>
</dbReference>
<name>A0A512JPB4_9HYPH</name>
<feature type="region of interest" description="Disordered" evidence="1">
    <location>
        <begin position="1"/>
        <end position="27"/>
    </location>
</feature>
<dbReference type="RefSeq" id="WP_147048192.1">
    <property type="nucleotide sequence ID" value="NZ_BJZV01000023.1"/>
</dbReference>
<feature type="compositionally biased region" description="Acidic residues" evidence="1">
    <location>
        <begin position="153"/>
        <end position="163"/>
    </location>
</feature>
<feature type="compositionally biased region" description="Basic and acidic residues" evidence="1">
    <location>
        <begin position="132"/>
        <end position="147"/>
    </location>
</feature>
<dbReference type="AlphaFoldDB" id="A0A512JPB4"/>
<dbReference type="OrthoDB" id="8021478at2"/>
<reference evidence="2 3" key="1">
    <citation type="submission" date="2019-07" db="EMBL/GenBank/DDBJ databases">
        <title>Whole genome shotgun sequence of Methylobacterium gnaphalii NBRC 107716.</title>
        <authorList>
            <person name="Hosoyama A."/>
            <person name="Uohara A."/>
            <person name="Ohji S."/>
            <person name="Ichikawa N."/>
        </authorList>
    </citation>
    <scope>NUCLEOTIDE SEQUENCE [LARGE SCALE GENOMIC DNA]</scope>
    <source>
        <strain evidence="2 3">NBRC 107716</strain>
    </source>
</reference>
<dbReference type="EMBL" id="BJZV01000023">
    <property type="protein sequence ID" value="GEP11779.1"/>
    <property type="molecule type" value="Genomic_DNA"/>
</dbReference>
<evidence type="ECO:0000313" key="2">
    <source>
        <dbReference type="EMBL" id="GEP11779.1"/>
    </source>
</evidence>
<feature type="region of interest" description="Disordered" evidence="1">
    <location>
        <begin position="123"/>
        <end position="163"/>
    </location>
</feature>
<sequence>MPRKIREIQPAPEATKKAPSGFGRETEQERYEIAMRAPRSRKLLDIFSTLATGHLPWGVRFPYRLTGDGDHQWHLCCGHSLNYDRMQSLVAAGLLEINRDSDLQVDFAVITPAGRLWLNLNWSGRPKPPRPPSERPMRARDASEEWSSRSPVDVDDESNALPF</sequence>
<evidence type="ECO:0000256" key="1">
    <source>
        <dbReference type="SAM" id="MobiDB-lite"/>
    </source>
</evidence>
<proteinExistence type="predicted"/>
<gene>
    <name evidence="2" type="ORF">MGN01_36240</name>
</gene>